<accession>A0AAV9RD53</accession>
<sequence length="123" mass="13862">MRPFHLPGKLQHETAELGGNKQTHTSPPPLPVGHSRVEESPRADTEEIRATDIQRPPKAQEPQENHRRDYRNPPREEQWRVPGEPRSSDSAEAPGSRIKVLPAGLTVSPSRSQFFEEDCVSEL</sequence>
<name>A0AAV9RD53_9TELE</name>
<organism evidence="2 3">
    <name type="scientific">Crenichthys baileyi</name>
    <name type="common">White River springfish</name>
    <dbReference type="NCBI Taxonomy" id="28760"/>
    <lineage>
        <taxon>Eukaryota</taxon>
        <taxon>Metazoa</taxon>
        <taxon>Chordata</taxon>
        <taxon>Craniata</taxon>
        <taxon>Vertebrata</taxon>
        <taxon>Euteleostomi</taxon>
        <taxon>Actinopterygii</taxon>
        <taxon>Neopterygii</taxon>
        <taxon>Teleostei</taxon>
        <taxon>Neoteleostei</taxon>
        <taxon>Acanthomorphata</taxon>
        <taxon>Ovalentaria</taxon>
        <taxon>Atherinomorphae</taxon>
        <taxon>Cyprinodontiformes</taxon>
        <taxon>Goodeidae</taxon>
        <taxon>Crenichthys</taxon>
    </lineage>
</organism>
<evidence type="ECO:0000313" key="3">
    <source>
        <dbReference type="Proteomes" id="UP001311232"/>
    </source>
</evidence>
<comment type="caution">
    <text evidence="2">The sequence shown here is derived from an EMBL/GenBank/DDBJ whole genome shotgun (WGS) entry which is preliminary data.</text>
</comment>
<dbReference type="AlphaFoldDB" id="A0AAV9RD53"/>
<evidence type="ECO:0000313" key="2">
    <source>
        <dbReference type="EMBL" id="KAK5606295.1"/>
    </source>
</evidence>
<reference evidence="2 3" key="1">
    <citation type="submission" date="2021-06" db="EMBL/GenBank/DDBJ databases">
        <authorList>
            <person name="Palmer J.M."/>
        </authorList>
    </citation>
    <scope>NUCLEOTIDE SEQUENCE [LARGE SCALE GENOMIC DNA]</scope>
    <source>
        <strain evidence="2 3">MEX-2019</strain>
        <tissue evidence="2">Muscle</tissue>
    </source>
</reference>
<feature type="compositionally biased region" description="Basic and acidic residues" evidence="1">
    <location>
        <begin position="61"/>
        <end position="79"/>
    </location>
</feature>
<protein>
    <submittedName>
        <fullName evidence="2">Uncharacterized protein</fullName>
    </submittedName>
</protein>
<gene>
    <name evidence="2" type="ORF">CRENBAI_023885</name>
</gene>
<feature type="compositionally biased region" description="Basic and acidic residues" evidence="1">
    <location>
        <begin position="35"/>
        <end position="52"/>
    </location>
</feature>
<dbReference type="EMBL" id="JAHHUM010002089">
    <property type="protein sequence ID" value="KAK5606295.1"/>
    <property type="molecule type" value="Genomic_DNA"/>
</dbReference>
<feature type="region of interest" description="Disordered" evidence="1">
    <location>
        <begin position="1"/>
        <end position="97"/>
    </location>
</feature>
<dbReference type="Proteomes" id="UP001311232">
    <property type="component" value="Unassembled WGS sequence"/>
</dbReference>
<keyword evidence="3" id="KW-1185">Reference proteome</keyword>
<evidence type="ECO:0000256" key="1">
    <source>
        <dbReference type="SAM" id="MobiDB-lite"/>
    </source>
</evidence>
<proteinExistence type="predicted"/>